<feature type="domain" description="HTH araC/xylS-type" evidence="3">
    <location>
        <begin position="222"/>
        <end position="320"/>
    </location>
</feature>
<evidence type="ECO:0000256" key="2">
    <source>
        <dbReference type="ARBA" id="ARBA00023163"/>
    </source>
</evidence>
<dbReference type="Gene3D" id="1.10.10.60">
    <property type="entry name" value="Homeodomain-like"/>
    <property type="match status" value="2"/>
</dbReference>
<dbReference type="InterPro" id="IPR002818">
    <property type="entry name" value="DJ-1/PfpI"/>
</dbReference>
<reference evidence="4 5" key="1">
    <citation type="submission" date="2016-10" db="EMBL/GenBank/DDBJ databases">
        <authorList>
            <person name="de Groot N.N."/>
        </authorList>
    </citation>
    <scope>NUCLEOTIDE SEQUENCE [LARGE SCALE GENOMIC DNA]</scope>
    <source>
        <strain evidence="4 5">JCM 19513</strain>
    </source>
</reference>
<dbReference type="SMART" id="SM00342">
    <property type="entry name" value="HTH_ARAC"/>
    <property type="match status" value="1"/>
</dbReference>
<dbReference type="Pfam" id="PF01965">
    <property type="entry name" value="DJ-1_PfpI"/>
    <property type="match status" value="1"/>
</dbReference>
<keyword evidence="4" id="KW-0238">DNA-binding</keyword>
<dbReference type="EMBL" id="FOAS01000013">
    <property type="protein sequence ID" value="SEL50629.1"/>
    <property type="molecule type" value="Genomic_DNA"/>
</dbReference>
<dbReference type="AlphaFoldDB" id="A0A1H7QRV6"/>
<accession>A0A1H7QRV6</accession>
<dbReference type="InterPro" id="IPR029062">
    <property type="entry name" value="Class_I_gatase-like"/>
</dbReference>
<evidence type="ECO:0000313" key="5">
    <source>
        <dbReference type="Proteomes" id="UP000185766"/>
    </source>
</evidence>
<sequence>MVTVSVMLFDYVLGAAVMGINDLLYFAGRAYAQRHGHSQPRFAIRLVSAHGQPVKAMNRITLTPHCSLAEAGHSEVVLVPSIAGDIEQTLRDNTWLTDYLQQAATAGSLLGSNSNGSFFLAEAGLLAGKKATTFWDNVELFRQRYPSIDLRADQVLIHDGNILCDAGGTSWFDLGLYLVELFCDHATAMDTAKYFMVDLERAKQLSFTPLVSLRHHSDAAILQVQTWLEQHHAERISIDALGAQFGLSNRSLARRFKLATGVTPLHYLQEVRLDAAGRLLVQTNASIEDITHAVGYEDISSFIRLFKRRTHYAPSTYRARFRALRV</sequence>
<evidence type="ECO:0000313" key="4">
    <source>
        <dbReference type="EMBL" id="SEL50629.1"/>
    </source>
</evidence>
<dbReference type="CDD" id="cd03138">
    <property type="entry name" value="GATase1_AraC_2"/>
    <property type="match status" value="1"/>
</dbReference>
<dbReference type="InterPro" id="IPR018060">
    <property type="entry name" value="HTH_AraC"/>
</dbReference>
<evidence type="ECO:0000259" key="3">
    <source>
        <dbReference type="PROSITE" id="PS01124"/>
    </source>
</evidence>
<keyword evidence="2" id="KW-0804">Transcription</keyword>
<dbReference type="Gene3D" id="3.40.50.880">
    <property type="match status" value="1"/>
</dbReference>
<dbReference type="Proteomes" id="UP000185766">
    <property type="component" value="Unassembled WGS sequence"/>
</dbReference>
<dbReference type="PANTHER" id="PTHR43130:SF11">
    <property type="entry name" value="TRANSCRIPTIONAL REGULATORY PROTEIN"/>
    <property type="match status" value="1"/>
</dbReference>
<dbReference type="GO" id="GO:0003700">
    <property type="term" value="F:DNA-binding transcription factor activity"/>
    <property type="evidence" value="ECO:0007669"/>
    <property type="project" value="InterPro"/>
</dbReference>
<keyword evidence="1" id="KW-0805">Transcription regulation</keyword>
<dbReference type="RefSeq" id="WP_074869368.1">
    <property type="nucleotide sequence ID" value="NZ_FOAS01000013.1"/>
</dbReference>
<organism evidence="4 5">
    <name type="scientific">Atopomonas hussainii</name>
    <dbReference type="NCBI Taxonomy" id="1429083"/>
    <lineage>
        <taxon>Bacteria</taxon>
        <taxon>Pseudomonadati</taxon>
        <taxon>Pseudomonadota</taxon>
        <taxon>Gammaproteobacteria</taxon>
        <taxon>Pseudomonadales</taxon>
        <taxon>Pseudomonadaceae</taxon>
        <taxon>Atopomonas</taxon>
    </lineage>
</organism>
<proteinExistence type="predicted"/>
<name>A0A1H7QRV6_9GAMM</name>
<dbReference type="InterPro" id="IPR009057">
    <property type="entry name" value="Homeodomain-like_sf"/>
</dbReference>
<dbReference type="SUPFAM" id="SSF52317">
    <property type="entry name" value="Class I glutamine amidotransferase-like"/>
    <property type="match status" value="1"/>
</dbReference>
<dbReference type="GO" id="GO:0043565">
    <property type="term" value="F:sequence-specific DNA binding"/>
    <property type="evidence" value="ECO:0007669"/>
    <property type="project" value="InterPro"/>
</dbReference>
<dbReference type="STRING" id="1429083.GCA_001885685_03259"/>
<protein>
    <submittedName>
        <fullName evidence="4">Transcriptional regulator GlxA family, contains an amidase domain and an AraC-type DNA-binding HTH domain</fullName>
    </submittedName>
</protein>
<dbReference type="PROSITE" id="PS01124">
    <property type="entry name" value="HTH_ARAC_FAMILY_2"/>
    <property type="match status" value="1"/>
</dbReference>
<keyword evidence="5" id="KW-1185">Reference proteome</keyword>
<evidence type="ECO:0000256" key="1">
    <source>
        <dbReference type="ARBA" id="ARBA00023015"/>
    </source>
</evidence>
<gene>
    <name evidence="4" type="ORF">SAMN05216214_11348</name>
</gene>
<dbReference type="Pfam" id="PF12833">
    <property type="entry name" value="HTH_18"/>
    <property type="match status" value="1"/>
</dbReference>
<dbReference type="PANTHER" id="PTHR43130">
    <property type="entry name" value="ARAC-FAMILY TRANSCRIPTIONAL REGULATOR"/>
    <property type="match status" value="1"/>
</dbReference>
<dbReference type="SUPFAM" id="SSF46689">
    <property type="entry name" value="Homeodomain-like"/>
    <property type="match status" value="2"/>
</dbReference>
<dbReference type="InterPro" id="IPR052158">
    <property type="entry name" value="INH-QAR"/>
</dbReference>